<name>Q7Y2N9_9CAUD</name>
<reference evidence="1 2" key="1">
    <citation type="journal article" date="2003" name="J. Bacteriol.">
        <title>Genome analysis of a novel Shiga toxin 1 (Stx1)-converting phage which is closely related to Stx2-converting phages but not to other Stx1-converting phages.</title>
        <authorList>
            <person name="Sato T."/>
            <person name="Shimizu T."/>
            <person name="Watarai M."/>
            <person name="Kobayashi M."/>
            <person name="Kano S."/>
            <person name="Hamabata T."/>
            <person name="Takeda Y."/>
            <person name="Yamasaki S."/>
        </authorList>
    </citation>
    <scope>NUCLEOTIDE SEQUENCE</scope>
    <source>
        <strain evidence="1">Stx2 phage-II</strain>
    </source>
</reference>
<dbReference type="GeneID" id="2653329"/>
<accession>Q7Y2N9</accession>
<dbReference type="RefSeq" id="NP_859337.1">
    <property type="nucleotide sequence ID" value="NC_004914.3"/>
</dbReference>
<protein>
    <submittedName>
        <fullName evidence="1">Uncharacterized protein</fullName>
    </submittedName>
</protein>
<keyword evidence="2" id="KW-1185">Reference proteome</keyword>
<sequence length="98" mass="10896">MLNDAHTTSLYNSITSSIIFPIAQTKISGDIGVINTINRMRNKNSVALLFRGYSFLNNVGTSLSFVAPQNFMPWRKSTRFVFAYSPAILARLFCTASP</sequence>
<dbReference type="Proteomes" id="UP000000983">
    <property type="component" value="Segment"/>
</dbReference>
<organism evidence="1 2">
    <name type="scientific">Escherichia phage Stx2 II</name>
    <dbReference type="NCBI Taxonomy" id="194949"/>
    <lineage>
        <taxon>Viruses</taxon>
        <taxon>Duplodnaviria</taxon>
        <taxon>Heunggongvirae</taxon>
        <taxon>Uroviricota</taxon>
        <taxon>Caudoviricetes</taxon>
        <taxon>Sepvirinae</taxon>
        <taxon>Traversvirus</taxon>
        <taxon>Traversvirus II</taxon>
    </lineage>
</organism>
<dbReference type="OrthoDB" id="32702at10239"/>
<dbReference type="KEGG" id="vg:2653329"/>
<proteinExistence type="predicted"/>
<evidence type="ECO:0000313" key="1">
    <source>
        <dbReference type="EMBL" id="BAC78074.1"/>
    </source>
</evidence>
<evidence type="ECO:0000313" key="2">
    <source>
        <dbReference type="Proteomes" id="UP000000983"/>
    </source>
</evidence>
<dbReference type="EMBL" id="AP005154">
    <property type="protein sequence ID" value="BAC78074.1"/>
    <property type="molecule type" value="Genomic_DNA"/>
</dbReference>